<protein>
    <submittedName>
        <fullName evidence="1">Uncharacterized protein</fullName>
    </submittedName>
</protein>
<evidence type="ECO:0000313" key="1">
    <source>
        <dbReference type="EMBL" id="AAM99789.1"/>
    </source>
</evidence>
<keyword evidence="2" id="KW-1185">Reference proteome</keyword>
<dbReference type="AlphaFoldDB" id="Q8E033"/>
<sequence>MCDHGRFRAVLFRMVPKLLPMLPYRLYVLELCCFEWFQNWLYIY</sequence>
<organism evidence="1 2">
    <name type="scientific">Streptococcus agalactiae serotype V (strain ATCC BAA-611 / 2603 V/R)</name>
    <dbReference type="NCBI Taxonomy" id="208435"/>
    <lineage>
        <taxon>Bacteria</taxon>
        <taxon>Bacillati</taxon>
        <taxon>Bacillota</taxon>
        <taxon>Bacilli</taxon>
        <taxon>Lactobacillales</taxon>
        <taxon>Streptococcaceae</taxon>
        <taxon>Streptococcus</taxon>
    </lineage>
</organism>
<dbReference type="HOGENOM" id="CLU_3222394_0_0_9"/>
<proteinExistence type="predicted"/>
<accession>Q8E033</accession>
<dbReference type="KEGG" id="sag:SAG0903"/>
<name>Q8E033_STRA5</name>
<evidence type="ECO:0000313" key="2">
    <source>
        <dbReference type="Proteomes" id="UP000000821"/>
    </source>
</evidence>
<dbReference type="EMBL" id="AE009948">
    <property type="protein sequence ID" value="AAM99789.1"/>
    <property type="molecule type" value="Genomic_DNA"/>
</dbReference>
<reference evidence="1 2" key="1">
    <citation type="journal article" date="2002" name="Proc. Natl. Acad. Sci. U.S.A.">
        <title>Complete genome sequence and comparative genomic analysis of an emerging human pathogen, serotype V Streptococcus agalactiae.</title>
        <authorList>
            <person name="Tettelin H."/>
            <person name="Masignani V."/>
            <person name="Cieslewicz M.J."/>
            <person name="Eisen J.A."/>
            <person name="Peterson S."/>
            <person name="Wessels M.R."/>
            <person name="Paulsen I.T."/>
            <person name="Nelson K.E."/>
            <person name="Margarit I."/>
            <person name="Read T.D."/>
            <person name="Madoff L.C."/>
            <person name="Wolf A.M."/>
            <person name="Beanan M.J."/>
            <person name="Brinkac L.M."/>
            <person name="Daugherty S.C."/>
            <person name="DeBoy R.T."/>
            <person name="Durkin S."/>
            <person name="Kolonay J.F."/>
            <person name="Umayam L.A."/>
            <person name="Madupu R."/>
            <person name="Lewis M.R."/>
            <person name="Radune D."/>
            <person name="Fedorova N.B."/>
            <person name="Scanlan D."/>
            <person name="Khouri H."/>
            <person name="Mulligan S."/>
            <person name="Carty H.A."/>
            <person name="Cline R.T."/>
            <person name="Gill J."/>
            <person name="Scarselli M."/>
            <person name="Mora M."/>
            <person name="Iacobini E.T."/>
            <person name="Brettoni C."/>
            <person name="Galli G."/>
            <person name="Mariani M."/>
            <person name="Vegni F."/>
            <person name="Maione D."/>
            <person name="Rinaudo D."/>
            <person name="Rappuoli R."/>
            <person name="Telford J.L."/>
            <person name="Kasper D.L."/>
            <person name="Grandi G."/>
            <person name="Fraser C.M."/>
        </authorList>
    </citation>
    <scope>NUCLEOTIDE SEQUENCE [LARGE SCALE GENOMIC DNA]</scope>
    <source>
        <strain evidence="2">ATCC BAA-611 / 2603 V/R</strain>
    </source>
</reference>
<gene>
    <name evidence="1" type="ordered locus">SAG0903</name>
</gene>
<dbReference type="STRING" id="208435.SAG0903"/>
<dbReference type="Proteomes" id="UP000000821">
    <property type="component" value="Chromosome"/>
</dbReference>